<dbReference type="RefSeq" id="WP_258937728.1">
    <property type="nucleotide sequence ID" value="NZ_JANBBF010000012.1"/>
</dbReference>
<feature type="compositionally biased region" description="Gly residues" evidence="1">
    <location>
        <begin position="391"/>
        <end position="400"/>
    </location>
</feature>
<evidence type="ECO:0000313" key="3">
    <source>
        <dbReference type="Proteomes" id="UP001598673"/>
    </source>
</evidence>
<keyword evidence="3" id="KW-1185">Reference proteome</keyword>
<name>A0ABW6G1E9_9PSEU</name>
<dbReference type="Proteomes" id="UP001598673">
    <property type="component" value="Unassembled WGS sequence"/>
</dbReference>
<sequence length="400" mass="42592">MRGSLDQLAGRLLLQCRASQAERVAPVAAAHDAGIVVTGRHQDALTAAAALRSRGFDGPVLCDADRYSGGNRKPAAQGIQPEWCRRQRERGLIALTDSGYLAAAGDDDGLDRVLREAATQPAPTIAMLPLAAEWFASSGRHRTLTNKIESHGVPVAVAIEHDKDPFAAQYVLRGFLELLAAATVPVLLLRSDVSALGALCHGAHAAAIGVTSTLRHLYRTPSGGGGRPAGVSAFISGLLSYHLLATCARAFAHTPELDHLWRCDCPVCGGALPARLEATADPCTAATFHSLHAQLELHTELRPHRHTREQRISAWHESCSHALFLHEQVADLLPDWRAPANLRSWLRVTEDPLAARRYVPEPAGERPPRAGRPGSPSAGDGTPSPRRAGDPGPGSGPERA</sequence>
<protein>
    <submittedName>
        <fullName evidence="2">Uncharacterized protein</fullName>
    </submittedName>
</protein>
<organism evidence="2 3">
    <name type="scientific">Prauserella salsuginis</name>
    <dbReference type="NCBI Taxonomy" id="387889"/>
    <lineage>
        <taxon>Bacteria</taxon>
        <taxon>Bacillati</taxon>
        <taxon>Actinomycetota</taxon>
        <taxon>Actinomycetes</taxon>
        <taxon>Pseudonocardiales</taxon>
        <taxon>Pseudonocardiaceae</taxon>
        <taxon>Prauserella</taxon>
        <taxon>Prauserella salsuginis group</taxon>
    </lineage>
</organism>
<proteinExistence type="predicted"/>
<accession>A0ABW6G1E9</accession>
<dbReference type="EMBL" id="JBHXCV010000003">
    <property type="protein sequence ID" value="MFD6792999.1"/>
    <property type="molecule type" value="Genomic_DNA"/>
</dbReference>
<reference evidence="2 3" key="1">
    <citation type="submission" date="2024-09" db="EMBL/GenBank/DDBJ databases">
        <title>The Natural Products Discovery Center: Release of the First 8490 Sequenced Strains for Exploring Actinobacteria Biosynthetic Diversity.</title>
        <authorList>
            <person name="Kalkreuter E."/>
            <person name="Kautsar S.A."/>
            <person name="Yang D."/>
            <person name="Bader C.D."/>
            <person name="Teijaro C.N."/>
            <person name="Fluegel L."/>
            <person name="Davis C.M."/>
            <person name="Simpson J.R."/>
            <person name="Lauterbach L."/>
            <person name="Steele A.D."/>
            <person name="Gui C."/>
            <person name="Meng S."/>
            <person name="Li G."/>
            <person name="Viehrig K."/>
            <person name="Ye F."/>
            <person name="Su P."/>
            <person name="Kiefer A.F."/>
            <person name="Nichols A."/>
            <person name="Cepeda A.J."/>
            <person name="Yan W."/>
            <person name="Fan B."/>
            <person name="Jiang Y."/>
            <person name="Adhikari A."/>
            <person name="Zheng C.-J."/>
            <person name="Schuster L."/>
            <person name="Cowan T.M."/>
            <person name="Smanski M.J."/>
            <person name="Chevrette M.G."/>
            <person name="De Carvalho L.P.S."/>
            <person name="Shen B."/>
        </authorList>
    </citation>
    <scope>NUCLEOTIDE SEQUENCE [LARGE SCALE GENOMIC DNA]</scope>
    <source>
        <strain evidence="2 3">NPDC060353</strain>
    </source>
</reference>
<evidence type="ECO:0000313" key="2">
    <source>
        <dbReference type="EMBL" id="MFD6792999.1"/>
    </source>
</evidence>
<gene>
    <name evidence="2" type="ORF">ACFWGY_06645</name>
</gene>
<feature type="region of interest" description="Disordered" evidence="1">
    <location>
        <begin position="356"/>
        <end position="400"/>
    </location>
</feature>
<comment type="caution">
    <text evidence="2">The sequence shown here is derived from an EMBL/GenBank/DDBJ whole genome shotgun (WGS) entry which is preliminary data.</text>
</comment>
<evidence type="ECO:0000256" key="1">
    <source>
        <dbReference type="SAM" id="MobiDB-lite"/>
    </source>
</evidence>